<accession>A0A368U5C4</accession>
<reference evidence="1 2" key="1">
    <citation type="submission" date="2018-07" db="EMBL/GenBank/DDBJ databases">
        <title>Halomonas montanilacus sp. nov., isolated from Lake Pengyan on Tibetan Plateau.</title>
        <authorList>
            <person name="Lu H."/>
            <person name="Xing P."/>
            <person name="Wu Q."/>
        </authorList>
    </citation>
    <scope>NUCLEOTIDE SEQUENCE [LARGE SCALE GENOMIC DNA]</scope>
    <source>
        <strain evidence="1 2">PYC7W</strain>
    </source>
</reference>
<protein>
    <submittedName>
        <fullName evidence="1">Uncharacterized protein</fullName>
    </submittedName>
</protein>
<sequence>MSAQGAFLPDAEQLSPEDGWVSVHDHLPIDSRATLLVVYQDMHGSGVTSAIMERGRFLSTANRALVRGVRSWRFQREK</sequence>
<evidence type="ECO:0000313" key="2">
    <source>
        <dbReference type="Proteomes" id="UP000252405"/>
    </source>
</evidence>
<gene>
    <name evidence="1" type="ORF">DU505_01160</name>
</gene>
<dbReference type="AlphaFoldDB" id="A0A368U5C4"/>
<proteinExistence type="predicted"/>
<dbReference type="Proteomes" id="UP000252405">
    <property type="component" value="Unassembled WGS sequence"/>
</dbReference>
<comment type="caution">
    <text evidence="1">The sequence shown here is derived from an EMBL/GenBank/DDBJ whole genome shotgun (WGS) entry which is preliminary data.</text>
</comment>
<keyword evidence="2" id="KW-1185">Reference proteome</keyword>
<dbReference type="EMBL" id="QPII01000001">
    <property type="protein sequence ID" value="RCV91706.1"/>
    <property type="molecule type" value="Genomic_DNA"/>
</dbReference>
<dbReference type="RefSeq" id="WP_114477156.1">
    <property type="nucleotide sequence ID" value="NZ_QPII01000001.1"/>
</dbReference>
<name>A0A368U5C4_9GAMM</name>
<evidence type="ECO:0000313" key="1">
    <source>
        <dbReference type="EMBL" id="RCV91706.1"/>
    </source>
</evidence>
<organism evidence="1 2">
    <name type="scientific">Billgrantia montanilacus</name>
    <dbReference type="NCBI Taxonomy" id="2282305"/>
    <lineage>
        <taxon>Bacteria</taxon>
        <taxon>Pseudomonadati</taxon>
        <taxon>Pseudomonadota</taxon>
        <taxon>Gammaproteobacteria</taxon>
        <taxon>Oceanospirillales</taxon>
        <taxon>Halomonadaceae</taxon>
        <taxon>Billgrantia</taxon>
    </lineage>
</organism>
<dbReference type="OrthoDB" id="6168401at2"/>